<evidence type="ECO:0000256" key="1">
    <source>
        <dbReference type="ARBA" id="ARBA00004138"/>
    </source>
</evidence>
<dbReference type="Proteomes" id="UP000053766">
    <property type="component" value="Unassembled WGS sequence"/>
</dbReference>
<dbReference type="InterPro" id="IPR019366">
    <property type="entry name" value="Clusterin-associated_protein-1"/>
</dbReference>
<proteinExistence type="inferred from homology"/>
<dbReference type="OrthoDB" id="438545at2759"/>
<dbReference type="EMBL" id="KN716286">
    <property type="protein sequence ID" value="KJH47961.1"/>
    <property type="molecule type" value="Genomic_DNA"/>
</dbReference>
<dbReference type="STRING" id="29172.A0A0D8Y036"/>
<reference evidence="8" key="2">
    <citation type="journal article" date="2016" name="Sci. Rep.">
        <title>Dictyocaulus viviparus genome, variome and transcriptome elucidate lungworm biology and support future intervention.</title>
        <authorList>
            <person name="McNulty S.N."/>
            <person name="Strube C."/>
            <person name="Rosa B.A."/>
            <person name="Martin J.C."/>
            <person name="Tyagi R."/>
            <person name="Choi Y.J."/>
            <person name="Wang Q."/>
            <person name="Hallsworth Pepin K."/>
            <person name="Zhang X."/>
            <person name="Ozersky P."/>
            <person name="Wilson R.K."/>
            <person name="Sternberg P.W."/>
            <person name="Gasser R.B."/>
            <person name="Mitreva M."/>
        </authorList>
    </citation>
    <scope>NUCLEOTIDE SEQUENCE [LARGE SCALE GENOMIC DNA]</scope>
    <source>
        <strain evidence="8">HannoverDv2000</strain>
    </source>
</reference>
<evidence type="ECO:0000313" key="7">
    <source>
        <dbReference type="EMBL" id="KJH47961.1"/>
    </source>
</evidence>
<dbReference type="PANTHER" id="PTHR21547">
    <property type="entry name" value="CLUSTERIN ASSOCIATED PROTEIN 1"/>
    <property type="match status" value="1"/>
</dbReference>
<dbReference type="GO" id="GO:0030992">
    <property type="term" value="C:intraciliary transport particle B"/>
    <property type="evidence" value="ECO:0007669"/>
    <property type="project" value="TreeGrafter"/>
</dbReference>
<accession>A0A0D8Y036</accession>
<keyword evidence="3" id="KW-0970">Cilium biogenesis/degradation</keyword>
<evidence type="ECO:0000313" key="8">
    <source>
        <dbReference type="Proteomes" id="UP000053766"/>
    </source>
</evidence>
<evidence type="ECO:0000256" key="3">
    <source>
        <dbReference type="ARBA" id="ARBA00022794"/>
    </source>
</evidence>
<keyword evidence="6" id="KW-0966">Cell projection</keyword>
<evidence type="ECO:0000256" key="4">
    <source>
        <dbReference type="ARBA" id="ARBA00023054"/>
    </source>
</evidence>
<comment type="similarity">
    <text evidence="2">Belongs to the CLUAP1 family.</text>
</comment>
<dbReference type="GO" id="GO:0005815">
    <property type="term" value="C:microtubule organizing center"/>
    <property type="evidence" value="ECO:0007669"/>
    <property type="project" value="TreeGrafter"/>
</dbReference>
<keyword evidence="8" id="KW-1185">Reference proteome</keyword>
<reference evidence="7 8" key="1">
    <citation type="submission" date="2013-11" db="EMBL/GenBank/DDBJ databases">
        <title>Draft genome of the bovine lungworm Dictyocaulus viviparus.</title>
        <authorList>
            <person name="Mitreva M."/>
        </authorList>
    </citation>
    <scope>NUCLEOTIDE SEQUENCE [LARGE SCALE GENOMIC DNA]</scope>
    <source>
        <strain evidence="7 8">HannoverDv2000</strain>
    </source>
</reference>
<protein>
    <submittedName>
        <fullName evidence="7">Uncharacterized protein</fullName>
    </submittedName>
</protein>
<evidence type="ECO:0000256" key="2">
    <source>
        <dbReference type="ARBA" id="ARBA00008340"/>
    </source>
</evidence>
<name>A0A0D8Y036_DICVI</name>
<dbReference type="Pfam" id="PF10234">
    <property type="entry name" value="Cluap1"/>
    <property type="match status" value="1"/>
</dbReference>
<dbReference type="AlphaFoldDB" id="A0A0D8Y036"/>
<organism evidence="7 8">
    <name type="scientific">Dictyocaulus viviparus</name>
    <name type="common">Bovine lungworm</name>
    <dbReference type="NCBI Taxonomy" id="29172"/>
    <lineage>
        <taxon>Eukaryota</taxon>
        <taxon>Metazoa</taxon>
        <taxon>Ecdysozoa</taxon>
        <taxon>Nematoda</taxon>
        <taxon>Chromadorea</taxon>
        <taxon>Rhabditida</taxon>
        <taxon>Rhabditina</taxon>
        <taxon>Rhabditomorpha</taxon>
        <taxon>Strongyloidea</taxon>
        <taxon>Metastrongylidae</taxon>
        <taxon>Dictyocaulus</taxon>
    </lineage>
</organism>
<dbReference type="PANTHER" id="PTHR21547:SF0">
    <property type="entry name" value="CLUSTERIN-ASSOCIATED PROTEIN 1"/>
    <property type="match status" value="1"/>
</dbReference>
<dbReference type="GO" id="GO:0005929">
    <property type="term" value="C:cilium"/>
    <property type="evidence" value="ECO:0007669"/>
    <property type="project" value="UniProtKB-SubCell"/>
</dbReference>
<sequence length="130" mass="14525">MDKIGSVGGTDTIRVTVSILCLHMHQAYQAEHCADGHAVQELLPAVKLLYDAGKRFPIDDSNVHWNTIKNLLNAKTQEIRIARQLSSQLPQTGAALHELLGKELYCKKDIFDVGCEHVRENARIFANFLS</sequence>
<dbReference type="GO" id="GO:0060271">
    <property type="term" value="P:cilium assembly"/>
    <property type="evidence" value="ECO:0007669"/>
    <property type="project" value="TreeGrafter"/>
</dbReference>
<evidence type="ECO:0000256" key="6">
    <source>
        <dbReference type="ARBA" id="ARBA00023273"/>
    </source>
</evidence>
<keyword evidence="5" id="KW-0969">Cilium</keyword>
<keyword evidence="4" id="KW-0175">Coiled coil</keyword>
<comment type="subcellular location">
    <subcellularLocation>
        <location evidence="1">Cell projection</location>
        <location evidence="1">Cilium</location>
    </subcellularLocation>
</comment>
<gene>
    <name evidence="7" type="ORF">DICVIV_05937</name>
</gene>
<evidence type="ECO:0000256" key="5">
    <source>
        <dbReference type="ARBA" id="ARBA00023069"/>
    </source>
</evidence>